<gene>
    <name evidence="2" type="ORF">NCTC10181_00938</name>
</gene>
<organism evidence="2 3">
    <name type="scientific">Mycoplasmopsis citelli</name>
    <dbReference type="NCBI Taxonomy" id="171281"/>
    <lineage>
        <taxon>Bacteria</taxon>
        <taxon>Bacillati</taxon>
        <taxon>Mycoplasmatota</taxon>
        <taxon>Mycoplasmoidales</taxon>
        <taxon>Metamycoplasmataceae</taxon>
        <taxon>Mycoplasmopsis</taxon>
    </lineage>
</organism>
<dbReference type="Proteomes" id="UP000290985">
    <property type="component" value="Chromosome"/>
</dbReference>
<dbReference type="RefSeq" id="WP_129725875.1">
    <property type="nucleotide sequence ID" value="NZ_CP101807.1"/>
</dbReference>
<proteinExistence type="predicted"/>
<feature type="coiled-coil region" evidence="1">
    <location>
        <begin position="753"/>
        <end position="847"/>
    </location>
</feature>
<sequence>MTKKSKKKLLLLGLIPLIGTIFGIGYGTAKTINQYQISALNNQINELNLKFEKYNLANKQDKLKIQSLQSQSKNLQFLVQNLQESDLSSENFNDFISKFNYQKISEDAYKTFEKPLLNWKSNLVKKVSSLNKTLKNLLENNNLTQETRQGVTESLNKAKSLLNSLNEITFNDTKSAVKAFKSIQKSQNIFLNKLNSSINLIVRQINKHNQEVNDLKEQIGQRDQKIKDLAEKLISQLRFYLELIAQFKNNLQDFNGFDFGETDSDQPEKIKNKIQETLKIITKKESLFIGLVDQMNESLTEAEEKNDYSDFQVFNLNIVQKSFEKIVKEYDLIRNAIIPSYTKWNQEKGLQIINQSKRIAHLESQNQTLQANINSLEQNLEQTKNDLMSSLALLLENQITNLGGIEETIRSTGDTNATDPADKLKHQIQTLTNLKTQYTADNYSQTFTPVFNDALRVAQEVIQEYKSNVLDALKVQYQGTLDSLNSTKEQLSTTQSELNAKNQELTNTQNSLNAVQAELEQNKLSLDTTQETLRITQSQLQELNAQITTNKAQAKVVFNTVKSVYDDLKVKANTLIGEMESSIDVSELRSKLNEDIVPFEENISLEQMQANIKSSLDKITQLNNLFNDTYQKDFAFKNQKSQQQIQSLESQKDLIEKSIEDLQAKQANFSNILSRNVSALTSAYITRKNAAQKTKESAKQYQINTSELEKFLALQDLQAPGNDLTKQIDFVEKYNTRIINLSSETLKLQGQILKKSEKQNQKSIEELKRLTEQNDQLTKEQVDLNKKLHNANASSKEANDRNEQLQKYADNQRNYDQQQIAKLQEQKQSVQKQLDVANTKIKEATDNYIKYKNVILNSNLYQNATNRFAYSINGWSDKLITGYSDPQHDKENYNKYFEYQNPGFKLDRISVISKFRVKIMDPNAEKYTFRIYYIDTEEKDDTKKLKYIDWIYERKVFLENQKIAYSSKVKQYNINDSAREALHTELLLVKLVNADQSQLEFINVAGDYLKIKTQDAYLRQQVNIEKLFSRAPIVGIEEIIKKEFSFD</sequence>
<feature type="coiled-coil region" evidence="1">
    <location>
        <begin position="37"/>
        <end position="85"/>
    </location>
</feature>
<keyword evidence="3" id="KW-1185">Reference proteome</keyword>
<dbReference type="KEGG" id="mcit:NCTC10181_00938"/>
<feature type="coiled-coil region" evidence="1">
    <location>
        <begin position="120"/>
        <end position="147"/>
    </location>
</feature>
<dbReference type="SUPFAM" id="SSF57997">
    <property type="entry name" value="Tropomyosin"/>
    <property type="match status" value="1"/>
</dbReference>
<protein>
    <submittedName>
        <fullName evidence="2">Uncharacterized protein</fullName>
    </submittedName>
</protein>
<feature type="coiled-coil region" evidence="1">
    <location>
        <begin position="191"/>
        <end position="232"/>
    </location>
</feature>
<dbReference type="AlphaFoldDB" id="A0A449B3C0"/>
<feature type="coiled-coil region" evidence="1">
    <location>
        <begin position="605"/>
        <end position="668"/>
    </location>
</feature>
<evidence type="ECO:0000313" key="2">
    <source>
        <dbReference type="EMBL" id="VEU75061.1"/>
    </source>
</evidence>
<dbReference type="PANTHER" id="PTHR45615:SF80">
    <property type="entry name" value="GRIP DOMAIN-CONTAINING PROTEIN"/>
    <property type="match status" value="1"/>
</dbReference>
<feature type="coiled-coil region" evidence="1">
    <location>
        <begin position="352"/>
        <end position="393"/>
    </location>
</feature>
<evidence type="ECO:0000256" key="1">
    <source>
        <dbReference type="SAM" id="Coils"/>
    </source>
</evidence>
<accession>A0A449B3C0</accession>
<dbReference type="PANTHER" id="PTHR45615">
    <property type="entry name" value="MYOSIN HEAVY CHAIN, NON-MUSCLE"/>
    <property type="match status" value="1"/>
</dbReference>
<evidence type="ECO:0000313" key="3">
    <source>
        <dbReference type="Proteomes" id="UP000290985"/>
    </source>
</evidence>
<name>A0A449B3C0_9BACT</name>
<feature type="coiled-coil region" evidence="1">
    <location>
        <begin position="481"/>
        <end position="546"/>
    </location>
</feature>
<keyword evidence="1" id="KW-0175">Coiled coil</keyword>
<dbReference type="EMBL" id="LR215036">
    <property type="protein sequence ID" value="VEU75061.1"/>
    <property type="molecule type" value="Genomic_DNA"/>
</dbReference>
<reference evidence="2 3" key="1">
    <citation type="submission" date="2019-01" db="EMBL/GenBank/DDBJ databases">
        <authorList>
            <consortium name="Pathogen Informatics"/>
        </authorList>
    </citation>
    <scope>NUCLEOTIDE SEQUENCE [LARGE SCALE GENOMIC DNA]</scope>
    <source>
        <strain evidence="2 3">NCTC10181</strain>
    </source>
</reference>